<proteinExistence type="predicted"/>
<evidence type="ECO:0000313" key="1">
    <source>
        <dbReference type="EMBL" id="KAL2735616.1"/>
    </source>
</evidence>
<gene>
    <name evidence="1" type="ORF">V1478_003256</name>
</gene>
<dbReference type="EMBL" id="JAUDFV010000064">
    <property type="protein sequence ID" value="KAL2735616.1"/>
    <property type="molecule type" value="Genomic_DNA"/>
</dbReference>
<dbReference type="AlphaFoldDB" id="A0ABD2BS90"/>
<reference evidence="1 2" key="1">
    <citation type="journal article" date="2024" name="Ann. Entomol. Soc. Am.">
        <title>Genomic analyses of the southern and eastern yellowjacket wasps (Hymenoptera: Vespidae) reveal evolutionary signatures of social life.</title>
        <authorList>
            <person name="Catto M.A."/>
            <person name="Caine P.B."/>
            <person name="Orr S.E."/>
            <person name="Hunt B.G."/>
            <person name="Goodisman M.A.D."/>
        </authorList>
    </citation>
    <scope>NUCLEOTIDE SEQUENCE [LARGE SCALE GENOMIC DNA]</scope>
    <source>
        <strain evidence="1">233</strain>
        <tissue evidence="1">Head and thorax</tissue>
    </source>
</reference>
<name>A0ABD2BS90_VESSQ</name>
<evidence type="ECO:0000313" key="2">
    <source>
        <dbReference type="Proteomes" id="UP001607302"/>
    </source>
</evidence>
<sequence>MRLVPFWPYPTVYSSMARDWHQQNDRRALYKPIKNLLPFFFQERLDLHPIYNKYAEYILFIN</sequence>
<comment type="caution">
    <text evidence="1">The sequence shown here is derived from an EMBL/GenBank/DDBJ whole genome shotgun (WGS) entry which is preliminary data.</text>
</comment>
<accession>A0ABD2BS90</accession>
<organism evidence="1 2">
    <name type="scientific">Vespula squamosa</name>
    <name type="common">Southern yellow jacket</name>
    <name type="synonym">Wasp</name>
    <dbReference type="NCBI Taxonomy" id="30214"/>
    <lineage>
        <taxon>Eukaryota</taxon>
        <taxon>Metazoa</taxon>
        <taxon>Ecdysozoa</taxon>
        <taxon>Arthropoda</taxon>
        <taxon>Hexapoda</taxon>
        <taxon>Insecta</taxon>
        <taxon>Pterygota</taxon>
        <taxon>Neoptera</taxon>
        <taxon>Endopterygota</taxon>
        <taxon>Hymenoptera</taxon>
        <taxon>Apocrita</taxon>
        <taxon>Aculeata</taxon>
        <taxon>Vespoidea</taxon>
        <taxon>Vespidae</taxon>
        <taxon>Vespinae</taxon>
        <taxon>Vespula</taxon>
    </lineage>
</organism>
<keyword evidence="2" id="KW-1185">Reference proteome</keyword>
<dbReference type="Proteomes" id="UP001607302">
    <property type="component" value="Unassembled WGS sequence"/>
</dbReference>
<protein>
    <submittedName>
        <fullName evidence="1">Uncharacterized protein</fullName>
    </submittedName>
</protein>